<reference evidence="7 8" key="1">
    <citation type="submission" date="2024-03" db="EMBL/GenBank/DDBJ databases">
        <authorList>
            <person name="Gkanogiannis A."/>
            <person name="Becerra Lopez-Lavalle L."/>
        </authorList>
    </citation>
    <scope>NUCLEOTIDE SEQUENCE [LARGE SCALE GENOMIC DNA]</scope>
</reference>
<accession>A0ABP0XP86</accession>
<dbReference type="Proteomes" id="UP001642487">
    <property type="component" value="Chromosome 1"/>
</dbReference>
<dbReference type="InterPro" id="IPR044593">
    <property type="entry name" value="FLZ8/MARD1"/>
</dbReference>
<gene>
    <name evidence="7" type="ORF">CITCOLO1_LOCUS1578</name>
</gene>
<sequence length="289" mass="32196">MKKDGEVIRWKIFEYGKNMLRNRSRAVTGKQALMADQTPQSSSSSSSASSYTKPHQNSFFGSARFKAFSSTTDHSVISPTSVLDSKPFFSLQNPFKPNPNNTPKKKIAIFPENNHKISGPKKPIGLALIEDKNDSKPTKSVIFSAKLRVQIPALESTVDGGGGGGGGGGEMGNGLLMTVKEMEVCEEYTCIKRHGPNAKITHIFDNFVVKSFVDYGSSHNFSTADVRKKKKNNTNNDFLSFCYTCKNDLELTNDIYIYRGEKAFCSHECRNQEMLLDEEEEEHSSWSSF</sequence>
<keyword evidence="3" id="KW-0862">Zinc</keyword>
<evidence type="ECO:0000256" key="5">
    <source>
        <dbReference type="SAM" id="MobiDB-lite"/>
    </source>
</evidence>
<dbReference type="EMBL" id="OZ021735">
    <property type="protein sequence ID" value="CAK9309976.1"/>
    <property type="molecule type" value="Genomic_DNA"/>
</dbReference>
<protein>
    <recommendedName>
        <fullName evidence="6">FLZ-type domain-containing protein</fullName>
    </recommendedName>
</protein>
<evidence type="ECO:0000256" key="2">
    <source>
        <dbReference type="ARBA" id="ARBA00022723"/>
    </source>
</evidence>
<feature type="compositionally biased region" description="Low complexity" evidence="5">
    <location>
        <begin position="41"/>
        <end position="50"/>
    </location>
</feature>
<keyword evidence="3" id="KW-0863">Zinc-finger</keyword>
<proteinExistence type="inferred from homology"/>
<dbReference type="InterPro" id="IPR007650">
    <property type="entry name" value="Zf-FLZ_dom"/>
</dbReference>
<feature type="zinc finger region" description="FLZ-type" evidence="4">
    <location>
        <begin position="237"/>
        <end position="281"/>
    </location>
</feature>
<organism evidence="7 8">
    <name type="scientific">Citrullus colocynthis</name>
    <name type="common">colocynth</name>
    <dbReference type="NCBI Taxonomy" id="252529"/>
    <lineage>
        <taxon>Eukaryota</taxon>
        <taxon>Viridiplantae</taxon>
        <taxon>Streptophyta</taxon>
        <taxon>Embryophyta</taxon>
        <taxon>Tracheophyta</taxon>
        <taxon>Spermatophyta</taxon>
        <taxon>Magnoliopsida</taxon>
        <taxon>eudicotyledons</taxon>
        <taxon>Gunneridae</taxon>
        <taxon>Pentapetalae</taxon>
        <taxon>rosids</taxon>
        <taxon>fabids</taxon>
        <taxon>Cucurbitales</taxon>
        <taxon>Cucurbitaceae</taxon>
        <taxon>Benincaseae</taxon>
        <taxon>Citrullus</taxon>
    </lineage>
</organism>
<evidence type="ECO:0000256" key="3">
    <source>
        <dbReference type="ARBA" id="ARBA00022771"/>
    </source>
</evidence>
<dbReference type="PROSITE" id="PS51795">
    <property type="entry name" value="ZF_FLZ"/>
    <property type="match status" value="1"/>
</dbReference>
<comment type="similarity">
    <text evidence="1">Belongs to the FLZ family.</text>
</comment>
<feature type="domain" description="FLZ-type" evidence="6">
    <location>
        <begin position="237"/>
        <end position="281"/>
    </location>
</feature>
<keyword evidence="2" id="KW-0479">Metal-binding</keyword>
<evidence type="ECO:0000313" key="7">
    <source>
        <dbReference type="EMBL" id="CAK9309976.1"/>
    </source>
</evidence>
<dbReference type="PANTHER" id="PTHR46443:SF3">
    <property type="entry name" value="PROTEIN MARD1"/>
    <property type="match status" value="1"/>
</dbReference>
<evidence type="ECO:0000313" key="8">
    <source>
        <dbReference type="Proteomes" id="UP001642487"/>
    </source>
</evidence>
<dbReference type="Pfam" id="PF04570">
    <property type="entry name" value="zf-FLZ"/>
    <property type="match status" value="1"/>
</dbReference>
<evidence type="ECO:0000256" key="4">
    <source>
        <dbReference type="PROSITE-ProRule" id="PRU01131"/>
    </source>
</evidence>
<keyword evidence="8" id="KW-1185">Reference proteome</keyword>
<name>A0ABP0XP86_9ROSI</name>
<dbReference type="PANTHER" id="PTHR46443">
    <property type="entry name" value="FCS-LIKE ZINC FINGER 8"/>
    <property type="match status" value="1"/>
</dbReference>
<feature type="region of interest" description="Disordered" evidence="5">
    <location>
        <begin position="32"/>
        <end position="53"/>
    </location>
</feature>
<evidence type="ECO:0000256" key="1">
    <source>
        <dbReference type="ARBA" id="ARBA00009374"/>
    </source>
</evidence>
<evidence type="ECO:0000259" key="6">
    <source>
        <dbReference type="PROSITE" id="PS51795"/>
    </source>
</evidence>